<evidence type="ECO:0000313" key="11">
    <source>
        <dbReference type="Proteomes" id="UP001161017"/>
    </source>
</evidence>
<accession>A0AA43TUV8</accession>
<dbReference type="InterPro" id="IPR051898">
    <property type="entry name" value="Ribosome_Assembly_3"/>
</dbReference>
<evidence type="ECO:0000256" key="8">
    <source>
        <dbReference type="SAM" id="MobiDB-lite"/>
    </source>
</evidence>
<keyword evidence="11" id="KW-1185">Reference proteome</keyword>
<dbReference type="AlphaFoldDB" id="A0AA43TUV8"/>
<keyword evidence="6" id="KW-0539">Nucleus</keyword>
<dbReference type="EMBL" id="JAPUFD010000001">
    <property type="protein sequence ID" value="MDI1485087.1"/>
    <property type="molecule type" value="Genomic_DNA"/>
</dbReference>
<dbReference type="PANTHER" id="PTHR28127">
    <property type="entry name" value="RIBOSOME ASSEMBLY PROTEIN 3"/>
    <property type="match status" value="1"/>
</dbReference>
<evidence type="ECO:0000313" key="10">
    <source>
        <dbReference type="EMBL" id="MDI1485087.1"/>
    </source>
</evidence>
<comment type="similarity">
    <text evidence="3">Belongs to the RSA3 family.</text>
</comment>
<dbReference type="GO" id="GO:0005730">
    <property type="term" value="C:nucleolus"/>
    <property type="evidence" value="ECO:0007669"/>
    <property type="project" value="UniProtKB-SubCell"/>
</dbReference>
<evidence type="ECO:0000259" key="9">
    <source>
        <dbReference type="Pfam" id="PF14615"/>
    </source>
</evidence>
<evidence type="ECO:0000256" key="5">
    <source>
        <dbReference type="ARBA" id="ARBA00022517"/>
    </source>
</evidence>
<evidence type="ECO:0000256" key="7">
    <source>
        <dbReference type="ARBA" id="ARBA00023274"/>
    </source>
</evidence>
<evidence type="ECO:0000256" key="3">
    <source>
        <dbReference type="ARBA" id="ARBA00006256"/>
    </source>
</evidence>
<sequence length="96" mass="10531">MEGSSASRRKHTEPSNTESAQITAPKDGSQAKHDLSSDFEQFYLQKATAEFADDIEKLRKATDFKESSVPVLIAALKQGAGNFTVDQKRKVMTPQG</sequence>
<organism evidence="10 11">
    <name type="scientific">Ramalina farinacea</name>
    <dbReference type="NCBI Taxonomy" id="258253"/>
    <lineage>
        <taxon>Eukaryota</taxon>
        <taxon>Fungi</taxon>
        <taxon>Dikarya</taxon>
        <taxon>Ascomycota</taxon>
        <taxon>Pezizomycotina</taxon>
        <taxon>Lecanoromycetes</taxon>
        <taxon>OSLEUM clade</taxon>
        <taxon>Lecanoromycetidae</taxon>
        <taxon>Lecanorales</taxon>
        <taxon>Lecanorineae</taxon>
        <taxon>Ramalinaceae</taxon>
        <taxon>Ramalina</taxon>
    </lineage>
</organism>
<dbReference type="GO" id="GO:0030687">
    <property type="term" value="C:preribosome, large subunit precursor"/>
    <property type="evidence" value="ECO:0007669"/>
    <property type="project" value="TreeGrafter"/>
</dbReference>
<evidence type="ECO:0000256" key="2">
    <source>
        <dbReference type="ARBA" id="ARBA00004604"/>
    </source>
</evidence>
<protein>
    <recommendedName>
        <fullName evidence="4">Ribosome assembly protein 3</fullName>
    </recommendedName>
</protein>
<dbReference type="Pfam" id="PF14615">
    <property type="entry name" value="Rsa3"/>
    <property type="match status" value="1"/>
</dbReference>
<evidence type="ECO:0000256" key="6">
    <source>
        <dbReference type="ARBA" id="ARBA00023242"/>
    </source>
</evidence>
<evidence type="ECO:0000256" key="4">
    <source>
        <dbReference type="ARBA" id="ARBA00015339"/>
    </source>
</evidence>
<dbReference type="GO" id="GO:0000027">
    <property type="term" value="P:ribosomal large subunit assembly"/>
    <property type="evidence" value="ECO:0007669"/>
    <property type="project" value="TreeGrafter"/>
</dbReference>
<comment type="function">
    <text evidence="1">Required for efficient biogenesis of the 60S ribosomal subunit.</text>
</comment>
<feature type="domain" description="Ribosome-assembly protein 3 C-terminal" evidence="9">
    <location>
        <begin position="39"/>
        <end position="84"/>
    </location>
</feature>
<feature type="region of interest" description="Disordered" evidence="8">
    <location>
        <begin position="1"/>
        <end position="34"/>
    </location>
</feature>
<keyword evidence="7" id="KW-0687">Ribonucleoprotein</keyword>
<name>A0AA43TUV8_9LECA</name>
<dbReference type="PANTHER" id="PTHR28127:SF1">
    <property type="entry name" value="RIBOSOME ASSEMBLY PROTEIN 3"/>
    <property type="match status" value="1"/>
</dbReference>
<comment type="subcellular location">
    <subcellularLocation>
        <location evidence="2">Nucleus</location>
        <location evidence="2">Nucleolus</location>
    </subcellularLocation>
</comment>
<evidence type="ECO:0000256" key="1">
    <source>
        <dbReference type="ARBA" id="ARBA00003035"/>
    </source>
</evidence>
<comment type="caution">
    <text evidence="10">The sequence shown here is derived from an EMBL/GenBank/DDBJ whole genome shotgun (WGS) entry which is preliminary data.</text>
</comment>
<keyword evidence="5" id="KW-0690">Ribosome biogenesis</keyword>
<gene>
    <name evidence="10" type="ORF">OHK93_000221</name>
</gene>
<dbReference type="InterPro" id="IPR028217">
    <property type="entry name" value="Rsa3_C"/>
</dbReference>
<dbReference type="Proteomes" id="UP001161017">
    <property type="component" value="Unassembled WGS sequence"/>
</dbReference>
<reference evidence="10" key="1">
    <citation type="journal article" date="2023" name="Genome Biol. Evol.">
        <title>First Whole Genome Sequence and Flow Cytometry Genome Size Data for the Lichen-Forming Fungus Ramalina farinacea (Ascomycota).</title>
        <authorList>
            <person name="Llewellyn T."/>
            <person name="Mian S."/>
            <person name="Hill R."/>
            <person name="Leitch I.J."/>
            <person name="Gaya E."/>
        </authorList>
    </citation>
    <scope>NUCLEOTIDE SEQUENCE</scope>
    <source>
        <strain evidence="10">LIQ254RAFAR</strain>
    </source>
</reference>
<proteinExistence type="inferred from homology"/>